<keyword evidence="1" id="KW-0456">Lyase</keyword>
<dbReference type="InterPro" id="IPR032465">
    <property type="entry name" value="ACMSD"/>
</dbReference>
<dbReference type="SUPFAM" id="SSF51556">
    <property type="entry name" value="Metallo-dependent hydrolases"/>
    <property type="match status" value="1"/>
</dbReference>
<dbReference type="Proteomes" id="UP000012488">
    <property type="component" value="Chromosome"/>
</dbReference>
<reference evidence="4 5" key="2">
    <citation type="journal article" date="2013" name="Genome Announc.">
        <title>Draft Genome Sequence of Methylobacterium mesophilicum Strain SR1.6/6, Isolated from Citrus sinensis.</title>
        <authorList>
            <person name="Marinho Almeida D."/>
            <person name="Dini-Andreote F."/>
            <person name="Camargo Neves A.A."/>
            <person name="Juca Ramos R.T."/>
            <person name="Andreote F.D."/>
            <person name="Carneiro A.R."/>
            <person name="Oliveira de Souza Lima A."/>
            <person name="Caracciolo Gomes de Sa P.H."/>
            <person name="Ribeiro Barbosa M.S."/>
            <person name="Araujo W.L."/>
            <person name="Silva A."/>
        </authorList>
    </citation>
    <scope>NUCLEOTIDE SEQUENCE [LARGE SCALE GENOMIC DNA]</scope>
    <source>
        <strain evidence="4 5">SR1.6/6</strain>
    </source>
</reference>
<dbReference type="PANTHER" id="PTHR21240:SF28">
    <property type="entry name" value="ISO-OROTATE DECARBOXYLASE (EUROFUNG)"/>
    <property type="match status" value="1"/>
</dbReference>
<evidence type="ECO:0000259" key="3">
    <source>
        <dbReference type="Pfam" id="PF04909"/>
    </source>
</evidence>
<dbReference type="InterPro" id="IPR032466">
    <property type="entry name" value="Metal_Hydrolase"/>
</dbReference>
<dbReference type="OrthoDB" id="8002233at2"/>
<dbReference type="Gene3D" id="3.20.20.140">
    <property type="entry name" value="Metal-dependent hydrolases"/>
    <property type="match status" value="1"/>
</dbReference>
<accession>A0A6B9G0H2</accession>
<dbReference type="GO" id="GO:0019748">
    <property type="term" value="P:secondary metabolic process"/>
    <property type="evidence" value="ECO:0007669"/>
    <property type="project" value="TreeGrafter"/>
</dbReference>
<protein>
    <submittedName>
        <fullName evidence="4">Amidohydrolase</fullName>
    </submittedName>
</protein>
<evidence type="ECO:0000256" key="1">
    <source>
        <dbReference type="ARBA" id="ARBA00023239"/>
    </source>
</evidence>
<feature type="domain" description="Amidohydrolase-related" evidence="3">
    <location>
        <begin position="21"/>
        <end position="365"/>
    </location>
</feature>
<dbReference type="Pfam" id="PF04909">
    <property type="entry name" value="Amidohydro_2"/>
    <property type="match status" value="1"/>
</dbReference>
<gene>
    <name evidence="4" type="ORF">MMSR116_31220</name>
</gene>
<sequence length="368" mass="40832">MNVSVKPNAVVRAAARPAIADCDIHPMRRSASDFDPWLSKRWREHLAVFDAGRRLGMQAGPAYPKAQPDAARRDAVPPEGGRAGSSLSFMQAQHLDPNNVGLGILNPLQSGQGIANPELCAALCRATNEWQRAEWTSKDARLKASIVVPYEFADAAAAEIRHWAGDTDFVQVLVLSRTGELLGNRRYWPIYEAAAEAGLPVAVHAFGYGGNPITSTGWPSYYIEEMAGHAQSCQAGLASMVVEGIFERFPTLKVIMVEAGFAWAPACAWRLDKLWRSLKAETPHLKRLPSEYLREHVWWTSQPMEEPEPRAHLLDTIQWMGWDRLLFATDYPHWDFDDPAHALPLKIGEAERRGFFSGNAHALYGVAA</sequence>
<evidence type="ECO:0000313" key="4">
    <source>
        <dbReference type="EMBL" id="QGY05868.1"/>
    </source>
</evidence>
<evidence type="ECO:0000256" key="2">
    <source>
        <dbReference type="SAM" id="MobiDB-lite"/>
    </source>
</evidence>
<dbReference type="AlphaFoldDB" id="A0A6B9G0H2"/>
<keyword evidence="4" id="KW-0378">Hydrolase</keyword>
<dbReference type="InterPro" id="IPR006680">
    <property type="entry name" value="Amidohydro-rel"/>
</dbReference>
<dbReference type="GO" id="GO:0005737">
    <property type="term" value="C:cytoplasm"/>
    <property type="evidence" value="ECO:0007669"/>
    <property type="project" value="TreeGrafter"/>
</dbReference>
<dbReference type="GO" id="GO:0016831">
    <property type="term" value="F:carboxy-lyase activity"/>
    <property type="evidence" value="ECO:0007669"/>
    <property type="project" value="InterPro"/>
</dbReference>
<feature type="region of interest" description="Disordered" evidence="2">
    <location>
        <begin position="59"/>
        <end position="84"/>
    </location>
</feature>
<organism evidence="4 5">
    <name type="scientific">Methylobacterium mesophilicum SR1.6/6</name>
    <dbReference type="NCBI Taxonomy" id="908290"/>
    <lineage>
        <taxon>Bacteria</taxon>
        <taxon>Pseudomonadati</taxon>
        <taxon>Pseudomonadota</taxon>
        <taxon>Alphaproteobacteria</taxon>
        <taxon>Hyphomicrobiales</taxon>
        <taxon>Methylobacteriaceae</taxon>
        <taxon>Methylobacterium</taxon>
    </lineage>
</organism>
<name>A0A6B9G0H2_9HYPH</name>
<dbReference type="KEGG" id="mmes:MMSR116_31220"/>
<dbReference type="PANTHER" id="PTHR21240">
    <property type="entry name" value="2-AMINO-3-CARBOXYLMUCONATE-6-SEMIALDEHYDE DECARBOXYLASE"/>
    <property type="match status" value="1"/>
</dbReference>
<dbReference type="EMBL" id="CP043538">
    <property type="protein sequence ID" value="QGY05868.1"/>
    <property type="molecule type" value="Genomic_DNA"/>
</dbReference>
<evidence type="ECO:0000313" key="5">
    <source>
        <dbReference type="Proteomes" id="UP000012488"/>
    </source>
</evidence>
<proteinExistence type="predicted"/>
<dbReference type="GO" id="GO:0016787">
    <property type="term" value="F:hydrolase activity"/>
    <property type="evidence" value="ECO:0007669"/>
    <property type="project" value="UniProtKB-KW"/>
</dbReference>
<dbReference type="RefSeq" id="WP_010687003.1">
    <property type="nucleotide sequence ID" value="NZ_CP043538.1"/>
</dbReference>
<reference evidence="4 5" key="1">
    <citation type="journal article" date="2012" name="Genet. Mol. Biol.">
        <title>Analysis of 16S rRNA and mxaF genes revealing insights into Methylobacterium niche-specific plant association.</title>
        <authorList>
            <person name="Dourado M.N."/>
            <person name="Andreote F.D."/>
            <person name="Dini-Andreote F."/>
            <person name="Conti R."/>
            <person name="Araujo J.M."/>
            <person name="Araujo W.L."/>
        </authorList>
    </citation>
    <scope>NUCLEOTIDE SEQUENCE [LARGE SCALE GENOMIC DNA]</scope>
    <source>
        <strain evidence="4 5">SR1.6/6</strain>
    </source>
</reference>